<name>A0AA39E8Q9_VITRO</name>
<dbReference type="Pfam" id="PF01112">
    <property type="entry name" value="Asparaginase_2"/>
    <property type="match status" value="1"/>
</dbReference>
<dbReference type="GO" id="GO:0016787">
    <property type="term" value="F:hydrolase activity"/>
    <property type="evidence" value="ECO:0007669"/>
    <property type="project" value="InterPro"/>
</dbReference>
<dbReference type="Proteomes" id="UP001168098">
    <property type="component" value="Unassembled WGS sequence"/>
</dbReference>
<protein>
    <submittedName>
        <fullName evidence="2">Uncharacterized protein</fullName>
    </submittedName>
</protein>
<gene>
    <name evidence="2" type="ORF">PVL29_001084</name>
</gene>
<evidence type="ECO:0000256" key="1">
    <source>
        <dbReference type="ARBA" id="ARBA00011601"/>
    </source>
</evidence>
<accession>A0AA39E8Q9</accession>
<evidence type="ECO:0000313" key="2">
    <source>
        <dbReference type="EMBL" id="KAJ9709435.1"/>
    </source>
</evidence>
<reference evidence="2 3" key="1">
    <citation type="journal article" date="2023" name="BMC Biotechnol.">
        <title>Vitis rotundifolia cv Carlos genome sequencing.</title>
        <authorList>
            <person name="Huff M."/>
            <person name="Hulse-Kemp A."/>
            <person name="Scheffler B."/>
            <person name="Youngblood R."/>
            <person name="Simpson S."/>
            <person name="Babiker E."/>
            <person name="Staton M."/>
        </authorList>
    </citation>
    <scope>NUCLEOTIDE SEQUENCE [LARGE SCALE GENOMIC DNA]</scope>
    <source>
        <tissue evidence="2">Leaf</tissue>
    </source>
</reference>
<dbReference type="EMBL" id="JARBHA010000001">
    <property type="protein sequence ID" value="KAJ9709435.1"/>
    <property type="molecule type" value="Genomic_DNA"/>
</dbReference>
<dbReference type="SUPFAM" id="SSF56235">
    <property type="entry name" value="N-terminal nucleophile aminohydrolases (Ntn hydrolases)"/>
    <property type="match status" value="1"/>
</dbReference>
<evidence type="ECO:0000313" key="3">
    <source>
        <dbReference type="Proteomes" id="UP001168098"/>
    </source>
</evidence>
<comment type="subunit">
    <text evidence="1">Heterotetramer of two alpha and two beta chains arranged as a dimer of alpha/beta heterodimers.</text>
</comment>
<sequence>MARLQQFWDLALQTKRPPLDVAEPVVCKLEDDPNFKADKSSVPATNGAVEMDAFIKIETRRSIGAAVGKTIVAGATNKHAIINGGSTCSGGRVVKSKGPYGCT</sequence>
<dbReference type="InterPro" id="IPR000246">
    <property type="entry name" value="Peptidase_T2"/>
</dbReference>
<dbReference type="AlphaFoldDB" id="A0AA39E8Q9"/>
<dbReference type="InterPro" id="IPR029055">
    <property type="entry name" value="Ntn_hydrolases_N"/>
</dbReference>
<comment type="caution">
    <text evidence="2">The sequence shown here is derived from an EMBL/GenBank/DDBJ whole genome shotgun (WGS) entry which is preliminary data.</text>
</comment>
<organism evidence="2 3">
    <name type="scientific">Vitis rotundifolia</name>
    <name type="common">Muscadine grape</name>
    <dbReference type="NCBI Taxonomy" id="103349"/>
    <lineage>
        <taxon>Eukaryota</taxon>
        <taxon>Viridiplantae</taxon>
        <taxon>Streptophyta</taxon>
        <taxon>Embryophyta</taxon>
        <taxon>Tracheophyta</taxon>
        <taxon>Spermatophyta</taxon>
        <taxon>Magnoliopsida</taxon>
        <taxon>eudicotyledons</taxon>
        <taxon>Gunneridae</taxon>
        <taxon>Pentapetalae</taxon>
        <taxon>rosids</taxon>
        <taxon>Vitales</taxon>
        <taxon>Vitaceae</taxon>
        <taxon>Viteae</taxon>
        <taxon>Vitis</taxon>
    </lineage>
</organism>
<keyword evidence="3" id="KW-1185">Reference proteome</keyword>
<proteinExistence type="predicted"/>